<accession>D8J5T2</accession>
<dbReference type="PATRIC" id="fig|795797.18.peg.350"/>
<keyword evidence="5" id="KW-1185">Reference proteome</keyword>
<organism evidence="2 4">
    <name type="scientific">Halalkalicoccus jeotgali (strain DSM 18796 / CECT 7217 / JCM 14584 / KCTC 4019 / B3)</name>
    <dbReference type="NCBI Taxonomy" id="795797"/>
    <lineage>
        <taxon>Archaea</taxon>
        <taxon>Methanobacteriati</taxon>
        <taxon>Methanobacteriota</taxon>
        <taxon>Stenosarchaea group</taxon>
        <taxon>Halobacteria</taxon>
        <taxon>Halobacteriales</taxon>
        <taxon>Halococcaceae</taxon>
        <taxon>Halalkalicoccus</taxon>
    </lineage>
</organism>
<keyword evidence="1" id="KW-0472">Membrane</keyword>
<dbReference type="EMBL" id="CP002062">
    <property type="protein sequence ID" value="ADJ13738.1"/>
    <property type="molecule type" value="Genomic_DNA"/>
</dbReference>
<dbReference type="Proteomes" id="UP000011645">
    <property type="component" value="Unassembled WGS sequence"/>
</dbReference>
<dbReference type="AlphaFoldDB" id="D8J5T2"/>
<gene>
    <name evidence="2" type="ordered locus">HacjB3_01725</name>
    <name evidence="3" type="ORF">C497_17592</name>
</gene>
<dbReference type="KEGG" id="hje:HacjB3_01725"/>
<protein>
    <submittedName>
        <fullName evidence="2">Uncharacterized protein</fullName>
    </submittedName>
</protein>
<reference evidence="2 4" key="1">
    <citation type="journal article" date="2010" name="J. Bacteriol.">
        <title>Complete genome sequence of Halalkalicoccus jeotgali B3(T), an extremely halophilic archaeon.</title>
        <authorList>
            <person name="Roh S.W."/>
            <person name="Nam Y.D."/>
            <person name="Nam S.H."/>
            <person name="Choi S.H."/>
            <person name="Park H.S."/>
            <person name="Bae J.W."/>
        </authorList>
    </citation>
    <scope>NUCLEOTIDE SEQUENCE [LARGE SCALE GENOMIC DNA]</scope>
    <source>
        <strain evidence="2">B3</strain>
        <strain evidence="4">DSM 18796 / CECT 7217 / JCM 14584 / KCTC 4019 / B3</strain>
    </source>
</reference>
<keyword evidence="1" id="KW-0812">Transmembrane</keyword>
<evidence type="ECO:0000313" key="5">
    <source>
        <dbReference type="Proteomes" id="UP000011645"/>
    </source>
</evidence>
<feature type="transmembrane region" description="Helical" evidence="1">
    <location>
        <begin position="23"/>
        <end position="44"/>
    </location>
</feature>
<evidence type="ECO:0000256" key="1">
    <source>
        <dbReference type="SAM" id="Phobius"/>
    </source>
</evidence>
<evidence type="ECO:0000313" key="3">
    <source>
        <dbReference type="EMBL" id="ELY34216.1"/>
    </source>
</evidence>
<dbReference type="HOGENOM" id="CLU_2695617_0_0_2"/>
<evidence type="ECO:0000313" key="4">
    <source>
        <dbReference type="Proteomes" id="UP000000390"/>
    </source>
</evidence>
<sequence>MAGTLQTGRERTLVFAPTAEGRLMAVFELSVTFFALALAGIVATTRTATSVWLSRTRWISAACIVLGILSLLV</sequence>
<evidence type="ECO:0000313" key="2">
    <source>
        <dbReference type="EMBL" id="ADJ13738.1"/>
    </source>
</evidence>
<keyword evidence="1" id="KW-1133">Transmembrane helix</keyword>
<feature type="transmembrane region" description="Helical" evidence="1">
    <location>
        <begin position="56"/>
        <end position="72"/>
    </location>
</feature>
<proteinExistence type="predicted"/>
<reference evidence="3 5" key="2">
    <citation type="journal article" date="2014" name="PLoS Genet.">
        <title>Phylogenetically driven sequencing of extremely halophilic archaea reveals strategies for static and dynamic osmo-response.</title>
        <authorList>
            <person name="Becker E.A."/>
            <person name="Seitzer P.M."/>
            <person name="Tritt A."/>
            <person name="Larsen D."/>
            <person name="Krusor M."/>
            <person name="Yao A.I."/>
            <person name="Wu D."/>
            <person name="Madern D."/>
            <person name="Eisen J.A."/>
            <person name="Darling A.E."/>
            <person name="Facciotti M.T."/>
        </authorList>
    </citation>
    <scope>NUCLEOTIDE SEQUENCE [LARGE SCALE GENOMIC DNA]</scope>
    <source>
        <strain evidence="3">B3</strain>
        <strain evidence="5">DSM 18796 / CECT 7217 / JCM 14584 / KCTC 4019 / B3</strain>
    </source>
</reference>
<dbReference type="EMBL" id="AOHV01000042">
    <property type="protein sequence ID" value="ELY34216.1"/>
    <property type="molecule type" value="Genomic_DNA"/>
</dbReference>
<name>D8J5T2_HALJB</name>
<dbReference type="Proteomes" id="UP000000390">
    <property type="component" value="Chromosome"/>
</dbReference>
<dbReference type="RefSeq" id="WP_008418582.1">
    <property type="nucleotide sequence ID" value="NC_014297.1"/>
</dbReference>
<dbReference type="GeneID" id="9418142"/>